<feature type="region of interest" description="Disordered" evidence="7">
    <location>
        <begin position="1"/>
        <end position="29"/>
    </location>
</feature>
<keyword evidence="2" id="KW-0862">Zinc</keyword>
<evidence type="ECO:0000256" key="5">
    <source>
        <dbReference type="ARBA" id="ARBA00023163"/>
    </source>
</evidence>
<evidence type="ECO:0000256" key="6">
    <source>
        <dbReference type="ARBA" id="ARBA00023242"/>
    </source>
</evidence>
<accession>A0AAE0IBA0</accession>
<dbReference type="Gene3D" id="4.10.240.10">
    <property type="entry name" value="Zn(2)-C6 fungal-type DNA-binding domain"/>
    <property type="match status" value="1"/>
</dbReference>
<dbReference type="PANTHER" id="PTHR36206:SF12">
    <property type="entry name" value="ASPERCRYPTIN BIOSYNTHESIS CLUSTER-SPECIFIC TRANSCRIPTION REGULATOR ATNN-RELATED"/>
    <property type="match status" value="1"/>
</dbReference>
<dbReference type="InterPro" id="IPR036864">
    <property type="entry name" value="Zn2-C6_fun-type_DNA-bd_sf"/>
</dbReference>
<dbReference type="GO" id="GO:0000981">
    <property type="term" value="F:DNA-binding transcription factor activity, RNA polymerase II-specific"/>
    <property type="evidence" value="ECO:0007669"/>
    <property type="project" value="InterPro"/>
</dbReference>
<keyword evidence="4" id="KW-0238">DNA-binding</keyword>
<dbReference type="InterPro" id="IPR001138">
    <property type="entry name" value="Zn2Cys6_DnaBD"/>
</dbReference>
<feature type="domain" description="Zn(2)-C6 fungal-type" evidence="8">
    <location>
        <begin position="32"/>
        <end position="60"/>
    </location>
</feature>
<dbReference type="SMART" id="SM00066">
    <property type="entry name" value="GAL4"/>
    <property type="match status" value="1"/>
</dbReference>
<dbReference type="Proteomes" id="UP001283341">
    <property type="component" value="Unassembled WGS sequence"/>
</dbReference>
<keyword evidence="5" id="KW-0804">Transcription</keyword>
<evidence type="ECO:0000256" key="2">
    <source>
        <dbReference type="ARBA" id="ARBA00022833"/>
    </source>
</evidence>
<keyword evidence="10" id="KW-1185">Reference proteome</keyword>
<evidence type="ECO:0000313" key="9">
    <source>
        <dbReference type="EMBL" id="KAK3321795.1"/>
    </source>
</evidence>
<dbReference type="EMBL" id="JAUEDM010000003">
    <property type="protein sequence ID" value="KAK3321795.1"/>
    <property type="molecule type" value="Genomic_DNA"/>
</dbReference>
<keyword evidence="3" id="KW-0805">Transcription regulation</keyword>
<evidence type="ECO:0000256" key="4">
    <source>
        <dbReference type="ARBA" id="ARBA00023125"/>
    </source>
</evidence>
<dbReference type="PANTHER" id="PTHR36206">
    <property type="entry name" value="ASPERCRYPTIN BIOSYNTHESIS CLUSTER-SPECIFIC TRANSCRIPTION REGULATOR ATNN-RELATED"/>
    <property type="match status" value="1"/>
</dbReference>
<reference evidence="9" key="1">
    <citation type="journal article" date="2023" name="Mol. Phylogenet. Evol.">
        <title>Genome-scale phylogeny and comparative genomics of the fungal order Sordariales.</title>
        <authorList>
            <person name="Hensen N."/>
            <person name="Bonometti L."/>
            <person name="Westerberg I."/>
            <person name="Brannstrom I.O."/>
            <person name="Guillou S."/>
            <person name="Cros-Aarteil S."/>
            <person name="Calhoun S."/>
            <person name="Haridas S."/>
            <person name="Kuo A."/>
            <person name="Mondo S."/>
            <person name="Pangilinan J."/>
            <person name="Riley R."/>
            <person name="LaButti K."/>
            <person name="Andreopoulos B."/>
            <person name="Lipzen A."/>
            <person name="Chen C."/>
            <person name="Yan M."/>
            <person name="Daum C."/>
            <person name="Ng V."/>
            <person name="Clum A."/>
            <person name="Steindorff A."/>
            <person name="Ohm R.A."/>
            <person name="Martin F."/>
            <person name="Silar P."/>
            <person name="Natvig D.O."/>
            <person name="Lalanne C."/>
            <person name="Gautier V."/>
            <person name="Ament-Velasquez S.L."/>
            <person name="Kruys A."/>
            <person name="Hutchinson M.I."/>
            <person name="Powell A.J."/>
            <person name="Barry K."/>
            <person name="Miller A.N."/>
            <person name="Grigoriev I.V."/>
            <person name="Debuchy R."/>
            <person name="Gladieux P."/>
            <person name="Hiltunen Thoren M."/>
            <person name="Johannesson H."/>
        </authorList>
    </citation>
    <scope>NUCLEOTIDE SEQUENCE</scope>
    <source>
        <strain evidence="9">CBS 118394</strain>
    </source>
</reference>
<dbReference type="PROSITE" id="PS00463">
    <property type="entry name" value="ZN2_CY6_FUNGAL_1"/>
    <property type="match status" value="1"/>
</dbReference>
<dbReference type="SUPFAM" id="SSF57701">
    <property type="entry name" value="Zn2/Cys6 DNA-binding domain"/>
    <property type="match status" value="1"/>
</dbReference>
<protein>
    <recommendedName>
        <fullName evidence="8">Zn(2)-C6 fungal-type domain-containing protein</fullName>
    </recommendedName>
</protein>
<dbReference type="CDD" id="cd00067">
    <property type="entry name" value="GAL4"/>
    <property type="match status" value="1"/>
</dbReference>
<name>A0AAE0IBA0_9PEZI</name>
<keyword evidence="6" id="KW-0539">Nucleus</keyword>
<dbReference type="GO" id="GO:0003677">
    <property type="term" value="F:DNA binding"/>
    <property type="evidence" value="ECO:0007669"/>
    <property type="project" value="UniProtKB-KW"/>
</dbReference>
<dbReference type="InterPro" id="IPR052360">
    <property type="entry name" value="Transcr_Regulatory_Proteins"/>
</dbReference>
<sequence>MSSKLGIPIRNTRSTRPAQKRERSAHNKTRTGCKTCKIRRIKCDEARPACLRCSSTRRTCDGYDEPNDEKRWVVITGPSLSLSLPVALNSFPESLEDEPSRTSFDFFRTASVPELSRFFGRSFWSQSLLSTSHQFPAVMSAVLALASLHRRFKNGEPLIQGDLFTARQYDKALKQLIRAISGTTAKAHCRLMSLLCGVLFTVIEVLQGCNQHALAHLDSIIKLLNEIPRTTTATGEEVLVTTDTVMQDLKDVILRFDVEGAIFSPRRSPGLALPPLPPRRDQEVLSAVIQPPGLPDNPQAVSLDQAADELNHLMAHMSQFIYTTKPYRHETAGNVPLSMLLEQQDLVAHFQRWWDRANTSLDLTNIKTVIPKNPEHRMRVALLRLHYHASWTMLQCCLHAEETAYDRYLESFRDIVRCARAAVLEDGGSYHPLSTKPAAAPPGSGSFSTDMGVVFPLYWTALRCRDGRLRREALALLRIYGAREGVWVPEIQTRVAARVIELEEGLDAGSLLPVLPGTMVQGEVVAPPSSTPLRMEDVYEFRRCHSVIHFTDRVGRKVRMVYQRRLNGLDGEWDVGTEWLSY</sequence>
<reference evidence="9" key="2">
    <citation type="submission" date="2023-06" db="EMBL/GenBank/DDBJ databases">
        <authorList>
            <consortium name="Lawrence Berkeley National Laboratory"/>
            <person name="Haridas S."/>
            <person name="Hensen N."/>
            <person name="Bonometti L."/>
            <person name="Westerberg I."/>
            <person name="Brannstrom I.O."/>
            <person name="Guillou S."/>
            <person name="Cros-Aarteil S."/>
            <person name="Calhoun S."/>
            <person name="Kuo A."/>
            <person name="Mondo S."/>
            <person name="Pangilinan J."/>
            <person name="Riley R."/>
            <person name="Labutti K."/>
            <person name="Andreopoulos B."/>
            <person name="Lipzen A."/>
            <person name="Chen C."/>
            <person name="Yanf M."/>
            <person name="Daum C."/>
            <person name="Ng V."/>
            <person name="Clum A."/>
            <person name="Steindorff A."/>
            <person name="Ohm R."/>
            <person name="Martin F."/>
            <person name="Silar P."/>
            <person name="Natvig D."/>
            <person name="Lalanne C."/>
            <person name="Gautier V."/>
            <person name="Ament-Velasquez S.L."/>
            <person name="Kruys A."/>
            <person name="Hutchinson M.I."/>
            <person name="Powell A.J."/>
            <person name="Barry K."/>
            <person name="Miller A.N."/>
            <person name="Grigoriev I.V."/>
            <person name="Debuchy R."/>
            <person name="Gladieux P."/>
            <person name="Thoren M.H."/>
            <person name="Johannesson H."/>
        </authorList>
    </citation>
    <scope>NUCLEOTIDE SEQUENCE</scope>
    <source>
        <strain evidence="9">CBS 118394</strain>
    </source>
</reference>
<evidence type="ECO:0000256" key="7">
    <source>
        <dbReference type="SAM" id="MobiDB-lite"/>
    </source>
</evidence>
<evidence type="ECO:0000256" key="3">
    <source>
        <dbReference type="ARBA" id="ARBA00023015"/>
    </source>
</evidence>
<evidence type="ECO:0000259" key="8">
    <source>
        <dbReference type="PROSITE" id="PS50048"/>
    </source>
</evidence>
<dbReference type="GO" id="GO:0008270">
    <property type="term" value="F:zinc ion binding"/>
    <property type="evidence" value="ECO:0007669"/>
    <property type="project" value="InterPro"/>
</dbReference>
<dbReference type="Pfam" id="PF00172">
    <property type="entry name" value="Zn_clus"/>
    <property type="match status" value="1"/>
</dbReference>
<evidence type="ECO:0000256" key="1">
    <source>
        <dbReference type="ARBA" id="ARBA00022723"/>
    </source>
</evidence>
<comment type="caution">
    <text evidence="9">The sequence shown here is derived from an EMBL/GenBank/DDBJ whole genome shotgun (WGS) entry which is preliminary data.</text>
</comment>
<proteinExistence type="predicted"/>
<evidence type="ECO:0000313" key="10">
    <source>
        <dbReference type="Proteomes" id="UP001283341"/>
    </source>
</evidence>
<dbReference type="Pfam" id="PF11951">
    <property type="entry name" value="Fungal_trans_2"/>
    <property type="match status" value="1"/>
</dbReference>
<keyword evidence="1" id="KW-0479">Metal-binding</keyword>
<gene>
    <name evidence="9" type="ORF">B0H66DRAFT_552685</name>
</gene>
<dbReference type="AlphaFoldDB" id="A0AAE0IBA0"/>
<dbReference type="InterPro" id="IPR021858">
    <property type="entry name" value="Fun_TF"/>
</dbReference>
<dbReference type="PROSITE" id="PS50048">
    <property type="entry name" value="ZN2_CY6_FUNGAL_2"/>
    <property type="match status" value="1"/>
</dbReference>
<organism evidence="9 10">
    <name type="scientific">Apodospora peruviana</name>
    <dbReference type="NCBI Taxonomy" id="516989"/>
    <lineage>
        <taxon>Eukaryota</taxon>
        <taxon>Fungi</taxon>
        <taxon>Dikarya</taxon>
        <taxon>Ascomycota</taxon>
        <taxon>Pezizomycotina</taxon>
        <taxon>Sordariomycetes</taxon>
        <taxon>Sordariomycetidae</taxon>
        <taxon>Sordariales</taxon>
        <taxon>Lasiosphaeriaceae</taxon>
        <taxon>Apodospora</taxon>
    </lineage>
</organism>